<proteinExistence type="predicted"/>
<feature type="transmembrane region" description="Helical" evidence="1">
    <location>
        <begin position="128"/>
        <end position="148"/>
    </location>
</feature>
<feature type="transmembrane region" description="Helical" evidence="1">
    <location>
        <begin position="45"/>
        <end position="65"/>
    </location>
</feature>
<protein>
    <submittedName>
        <fullName evidence="2">Uncharacterized protein</fullName>
    </submittedName>
</protein>
<dbReference type="RefSeq" id="WP_148783247.1">
    <property type="nucleotide sequence ID" value="NZ_VNHU01000008.1"/>
</dbReference>
<feature type="transmembrane region" description="Helical" evidence="1">
    <location>
        <begin position="71"/>
        <end position="92"/>
    </location>
</feature>
<evidence type="ECO:0000313" key="3">
    <source>
        <dbReference type="Proteomes" id="UP000324376"/>
    </source>
</evidence>
<organism evidence="2 3">
    <name type="scientific">Aquimarina intermedia</name>
    <dbReference type="NCBI Taxonomy" id="350814"/>
    <lineage>
        <taxon>Bacteria</taxon>
        <taxon>Pseudomonadati</taxon>
        <taxon>Bacteroidota</taxon>
        <taxon>Flavobacteriia</taxon>
        <taxon>Flavobacteriales</taxon>
        <taxon>Flavobacteriaceae</taxon>
        <taxon>Aquimarina</taxon>
    </lineage>
</organism>
<name>A0A5S5BZ72_9FLAO</name>
<keyword evidence="3" id="KW-1185">Reference proteome</keyword>
<accession>A0A5S5BZ72</accession>
<evidence type="ECO:0000256" key="1">
    <source>
        <dbReference type="SAM" id="Phobius"/>
    </source>
</evidence>
<comment type="caution">
    <text evidence="2">The sequence shown here is derived from an EMBL/GenBank/DDBJ whole genome shotgun (WGS) entry which is preliminary data.</text>
</comment>
<dbReference type="EMBL" id="VNHU01000008">
    <property type="protein sequence ID" value="TYP71648.1"/>
    <property type="molecule type" value="Genomic_DNA"/>
</dbReference>
<dbReference type="Proteomes" id="UP000324376">
    <property type="component" value="Unassembled WGS sequence"/>
</dbReference>
<evidence type="ECO:0000313" key="2">
    <source>
        <dbReference type="EMBL" id="TYP71648.1"/>
    </source>
</evidence>
<keyword evidence="1" id="KW-0812">Transmembrane</keyword>
<gene>
    <name evidence="2" type="ORF">BD809_10858</name>
</gene>
<feature type="transmembrane region" description="Helical" evidence="1">
    <location>
        <begin position="160"/>
        <end position="179"/>
    </location>
</feature>
<dbReference type="AlphaFoldDB" id="A0A5S5BZ72"/>
<sequence>MELDEMKTLWTDMSQQLEAQKVLTDKMIVQMTQQRYTSKLQAISIPEIIGAVLCFATVLFITSNFSKLDTWYLQLSGGLTALACLILPILSLRSLQQLRNIQISKATYKEAIVSYLKSKHRFMKLQRITYYLSFFLILVILPVMGKLLSGVDIITEDKDWIWIAPAAVPLFYFFAKWVYEKYQSTTTAAEAILRSLEEE</sequence>
<dbReference type="OrthoDB" id="1160385at2"/>
<reference evidence="2 3" key="1">
    <citation type="submission" date="2019-07" db="EMBL/GenBank/DDBJ databases">
        <title>Genomic Encyclopedia of Archaeal and Bacterial Type Strains, Phase II (KMG-II): from individual species to whole genera.</title>
        <authorList>
            <person name="Goeker M."/>
        </authorList>
    </citation>
    <scope>NUCLEOTIDE SEQUENCE [LARGE SCALE GENOMIC DNA]</scope>
    <source>
        <strain evidence="2 3">DSM 17527</strain>
    </source>
</reference>
<keyword evidence="1" id="KW-1133">Transmembrane helix</keyword>
<keyword evidence="1" id="KW-0472">Membrane</keyword>